<protein>
    <submittedName>
        <fullName evidence="1">Uncharacterized protein</fullName>
    </submittedName>
</protein>
<evidence type="ECO:0000313" key="1">
    <source>
        <dbReference type="EMBL" id="KAJ1138501.1"/>
    </source>
</evidence>
<organism evidence="1 2">
    <name type="scientific">Pleurodeles waltl</name>
    <name type="common">Iberian ribbed newt</name>
    <dbReference type="NCBI Taxonomy" id="8319"/>
    <lineage>
        <taxon>Eukaryota</taxon>
        <taxon>Metazoa</taxon>
        <taxon>Chordata</taxon>
        <taxon>Craniata</taxon>
        <taxon>Vertebrata</taxon>
        <taxon>Euteleostomi</taxon>
        <taxon>Amphibia</taxon>
        <taxon>Batrachia</taxon>
        <taxon>Caudata</taxon>
        <taxon>Salamandroidea</taxon>
        <taxon>Salamandridae</taxon>
        <taxon>Pleurodelinae</taxon>
        <taxon>Pleurodeles</taxon>
    </lineage>
</organism>
<dbReference type="Proteomes" id="UP001066276">
    <property type="component" value="Chromosome 6"/>
</dbReference>
<gene>
    <name evidence="1" type="ORF">NDU88_004884</name>
</gene>
<comment type="caution">
    <text evidence="1">The sequence shown here is derived from an EMBL/GenBank/DDBJ whole genome shotgun (WGS) entry which is preliminary data.</text>
</comment>
<name>A0AAV7QD72_PLEWA</name>
<dbReference type="AlphaFoldDB" id="A0AAV7QD72"/>
<reference evidence="1" key="1">
    <citation type="journal article" date="2022" name="bioRxiv">
        <title>Sequencing and chromosome-scale assembly of the giantPleurodeles waltlgenome.</title>
        <authorList>
            <person name="Brown T."/>
            <person name="Elewa A."/>
            <person name="Iarovenko S."/>
            <person name="Subramanian E."/>
            <person name="Araus A.J."/>
            <person name="Petzold A."/>
            <person name="Susuki M."/>
            <person name="Suzuki K.-i.T."/>
            <person name="Hayashi T."/>
            <person name="Toyoda A."/>
            <person name="Oliveira C."/>
            <person name="Osipova E."/>
            <person name="Leigh N.D."/>
            <person name="Simon A."/>
            <person name="Yun M.H."/>
        </authorList>
    </citation>
    <scope>NUCLEOTIDE SEQUENCE</scope>
    <source>
        <strain evidence="1">20211129_DDA</strain>
        <tissue evidence="1">Liver</tissue>
    </source>
</reference>
<accession>A0AAV7QD72</accession>
<keyword evidence="2" id="KW-1185">Reference proteome</keyword>
<dbReference type="EMBL" id="JANPWB010000010">
    <property type="protein sequence ID" value="KAJ1138501.1"/>
    <property type="molecule type" value="Genomic_DNA"/>
</dbReference>
<sequence length="131" mass="15164">MAVVRGQFIAIAAYLNVDRSNKHSQLEHTIRELETLHRRTGVLATRRQLTMAHKQLRAIGMDRAQYALLLVKYKYYAEGNKAGCFLAQHLRSQAVQWRVEKFRLVDGTLTCQEELITKEFESFYATLYAAN</sequence>
<proteinExistence type="predicted"/>
<evidence type="ECO:0000313" key="2">
    <source>
        <dbReference type="Proteomes" id="UP001066276"/>
    </source>
</evidence>